<dbReference type="EMBL" id="KK198761">
    <property type="protein sequence ID" value="KCW54234.1"/>
    <property type="molecule type" value="Genomic_DNA"/>
</dbReference>
<dbReference type="eggNOG" id="ENOG502QS6I">
    <property type="taxonomic scope" value="Eukaryota"/>
</dbReference>
<dbReference type="FunCoup" id="A0A059AKE2">
    <property type="interactions" value="1812"/>
</dbReference>
<evidence type="ECO:0000313" key="6">
    <source>
        <dbReference type="EMBL" id="KCW54234.1"/>
    </source>
</evidence>
<dbReference type="Gramene" id="KCW54234">
    <property type="protein sequence ID" value="KCW54234"/>
    <property type="gene ID" value="EUGRSUZ_I00213"/>
</dbReference>
<proteinExistence type="predicted"/>
<evidence type="ECO:0000256" key="3">
    <source>
        <dbReference type="ARBA" id="ARBA00023163"/>
    </source>
</evidence>
<dbReference type="InterPro" id="IPR003441">
    <property type="entry name" value="NAC-dom"/>
</dbReference>
<evidence type="ECO:0000256" key="2">
    <source>
        <dbReference type="ARBA" id="ARBA00023125"/>
    </source>
</evidence>
<evidence type="ECO:0000256" key="1">
    <source>
        <dbReference type="ARBA" id="ARBA00023015"/>
    </source>
</evidence>
<dbReference type="PANTHER" id="PTHR31744:SF210">
    <property type="entry name" value="NAC DOMAIN-CONTAINING PROTEIN 86-LIKE"/>
    <property type="match status" value="1"/>
</dbReference>
<dbReference type="GO" id="GO:0006355">
    <property type="term" value="P:regulation of DNA-templated transcription"/>
    <property type="evidence" value="ECO:0007669"/>
    <property type="project" value="InterPro"/>
</dbReference>
<dbReference type="Pfam" id="PF02365">
    <property type="entry name" value="NAM"/>
    <property type="match status" value="1"/>
</dbReference>
<dbReference type="Gene3D" id="2.170.150.80">
    <property type="entry name" value="NAC domain"/>
    <property type="match status" value="1"/>
</dbReference>
<dbReference type="PROSITE" id="PS51005">
    <property type="entry name" value="NAC"/>
    <property type="match status" value="1"/>
</dbReference>
<feature type="domain" description="NAC" evidence="5">
    <location>
        <begin position="6"/>
        <end position="152"/>
    </location>
</feature>
<reference evidence="6" key="1">
    <citation type="submission" date="2013-07" db="EMBL/GenBank/DDBJ databases">
        <title>The genome of Eucalyptus grandis.</title>
        <authorList>
            <person name="Schmutz J."/>
            <person name="Hayes R."/>
            <person name="Myburg A."/>
            <person name="Tuskan G."/>
            <person name="Grattapaglia D."/>
            <person name="Rokhsar D.S."/>
        </authorList>
    </citation>
    <scope>NUCLEOTIDE SEQUENCE</scope>
    <source>
        <tissue evidence="6">Leaf extractions</tissue>
    </source>
</reference>
<protein>
    <recommendedName>
        <fullName evidence="5">NAC domain-containing protein</fullName>
    </recommendedName>
</protein>
<dbReference type="GO" id="GO:0003677">
    <property type="term" value="F:DNA binding"/>
    <property type="evidence" value="ECO:0007669"/>
    <property type="project" value="UniProtKB-KW"/>
</dbReference>
<evidence type="ECO:0000259" key="5">
    <source>
        <dbReference type="PROSITE" id="PS51005"/>
    </source>
</evidence>
<dbReference type="InterPro" id="IPR036093">
    <property type="entry name" value="NAC_dom_sf"/>
</dbReference>
<dbReference type="SUPFAM" id="SSF101941">
    <property type="entry name" value="NAC domain"/>
    <property type="match status" value="1"/>
</dbReference>
<keyword evidence="3" id="KW-0804">Transcription</keyword>
<name>A0A059AKE2_EUCGR</name>
<keyword evidence="4" id="KW-0539">Nucleus</keyword>
<dbReference type="AlphaFoldDB" id="A0A059AKE2"/>
<dbReference type="STRING" id="71139.A0A059AKE2"/>
<organism evidence="6">
    <name type="scientific">Eucalyptus grandis</name>
    <name type="common">Flooded gum</name>
    <dbReference type="NCBI Taxonomy" id="71139"/>
    <lineage>
        <taxon>Eukaryota</taxon>
        <taxon>Viridiplantae</taxon>
        <taxon>Streptophyta</taxon>
        <taxon>Embryophyta</taxon>
        <taxon>Tracheophyta</taxon>
        <taxon>Spermatophyta</taxon>
        <taxon>Magnoliopsida</taxon>
        <taxon>eudicotyledons</taxon>
        <taxon>Gunneridae</taxon>
        <taxon>Pentapetalae</taxon>
        <taxon>rosids</taxon>
        <taxon>malvids</taxon>
        <taxon>Myrtales</taxon>
        <taxon>Myrtaceae</taxon>
        <taxon>Myrtoideae</taxon>
        <taxon>Eucalypteae</taxon>
        <taxon>Eucalyptus</taxon>
    </lineage>
</organism>
<keyword evidence="1" id="KW-0805">Transcription regulation</keyword>
<sequence length="628" mass="69571">MAMRSLAPGFRFHPTDVELVLYYLKKKVLGKRFRNEAIAEVDIYNFPPWALPGHARLSRDLKWYFFCPRERKYATGARTNRSTDYGFWKTTGNDRPVIYNGKTVGKIRSLIFHRTKTERTDWVMHEYRLEDEDLKTKGVAQDTYVLCEIYEKDGRGPRNGAQYGAPFNEEEWDDDEEVDVPSASGFTGEFILPDMQQHSERYCVGSTSNACPAGPPQIMPSVVNVPAPAPANDVTMADSQNLYEHLRSNGIFGDDIPATSCENDRVENLDSINLDGDHNAENEKDDTFDGLEDLGPYHHVDNFSFIHSDANIFHTWDSYMELDDFVAPLTSADGPAQSLCTSVNVDEEYFELEDLVTPVNCNGEAGQSNEVSVDSSYFNLGGNDGLVCSGTIPNPPVFAQPLHGSDVTCNAEDLPQFNRHSQLEGFEGCVDMHQEGHGVECTNQEIVRYDVVAANSSIDNPDVGYVHACENQGRGEGTIFCCMLRFLEYPAHPSSAVERPAPCIGAKRSDGHALFLLYGYSSFHIKAEVTLGGGGRGCTNDALSHGLEGFPFADCEENGSGSGKGAANYGCGISSTLFLLTLRLPCCPPPWGDVYYWRLTSWLSFLAAAWLIVHISVWFQLTSTNSSV</sequence>
<keyword evidence="2" id="KW-0238">DNA-binding</keyword>
<accession>A0A059AKE2</accession>
<gene>
    <name evidence="6" type="ORF">EUGRSUZ_I00213</name>
</gene>
<dbReference type="InParanoid" id="A0A059AKE2"/>
<dbReference type="PANTHER" id="PTHR31744">
    <property type="entry name" value="PROTEIN CUP-SHAPED COTYLEDON 2-RELATED"/>
    <property type="match status" value="1"/>
</dbReference>
<evidence type="ECO:0000256" key="4">
    <source>
        <dbReference type="ARBA" id="ARBA00023242"/>
    </source>
</evidence>